<proteinExistence type="predicted"/>
<organism evidence="1">
    <name type="scientific">Eutreptiella gymnastica</name>
    <dbReference type="NCBI Taxonomy" id="73025"/>
    <lineage>
        <taxon>Eukaryota</taxon>
        <taxon>Discoba</taxon>
        <taxon>Euglenozoa</taxon>
        <taxon>Euglenida</taxon>
        <taxon>Spirocuta</taxon>
        <taxon>Euglenophyceae</taxon>
        <taxon>Eutreptiales</taxon>
        <taxon>Eutreptiaceae</taxon>
        <taxon>Eutreptiella</taxon>
    </lineage>
</organism>
<sequence>MQGQGSDYVAHRNLQLWLEPEESREQCWPPKHTKCGVKNLIFSAYEDSKVQTWLATFNCEPCSASLPKPDSTAKLPAQIKDEESLCPGGKGWLEVVMLAHFEGPEPLGTL</sequence>
<evidence type="ECO:0000313" key="1">
    <source>
        <dbReference type="EMBL" id="CAE0790032.1"/>
    </source>
</evidence>
<reference evidence="1" key="1">
    <citation type="submission" date="2021-01" db="EMBL/GenBank/DDBJ databases">
        <authorList>
            <person name="Corre E."/>
            <person name="Pelletier E."/>
            <person name="Niang G."/>
            <person name="Scheremetjew M."/>
            <person name="Finn R."/>
            <person name="Kale V."/>
            <person name="Holt S."/>
            <person name="Cochrane G."/>
            <person name="Meng A."/>
            <person name="Brown T."/>
            <person name="Cohen L."/>
        </authorList>
    </citation>
    <scope>NUCLEOTIDE SEQUENCE</scope>
    <source>
        <strain evidence="1">CCMP1594</strain>
    </source>
</reference>
<dbReference type="AlphaFoldDB" id="A0A7S4C8F3"/>
<gene>
    <name evidence="1" type="ORF">EGYM00163_LOCUS1146</name>
</gene>
<protein>
    <submittedName>
        <fullName evidence="1">Uncharacterized protein</fullName>
    </submittedName>
</protein>
<dbReference type="EMBL" id="HBJA01003557">
    <property type="protein sequence ID" value="CAE0790032.1"/>
    <property type="molecule type" value="Transcribed_RNA"/>
</dbReference>
<name>A0A7S4C8F3_9EUGL</name>
<accession>A0A7S4C8F3</accession>